<dbReference type="InterPro" id="IPR044929">
    <property type="entry name" value="DNA/RNA_non-sp_Endonuclease_sf"/>
</dbReference>
<dbReference type="GO" id="GO:0003676">
    <property type="term" value="F:nucleic acid binding"/>
    <property type="evidence" value="ECO:0007669"/>
    <property type="project" value="InterPro"/>
</dbReference>
<dbReference type="GO" id="GO:0000014">
    <property type="term" value="F:single-stranded DNA endodeoxyribonuclease activity"/>
    <property type="evidence" value="ECO:0007669"/>
    <property type="project" value="TreeGrafter"/>
</dbReference>
<dbReference type="PANTHER" id="PTHR13966">
    <property type="entry name" value="ENDONUCLEASE RELATED"/>
    <property type="match status" value="1"/>
</dbReference>
<dbReference type="SMART" id="SM00892">
    <property type="entry name" value="Endonuclease_NS"/>
    <property type="match status" value="1"/>
</dbReference>
<dbReference type="Proteomes" id="UP001497497">
    <property type="component" value="Unassembled WGS sequence"/>
</dbReference>
<evidence type="ECO:0000256" key="4">
    <source>
        <dbReference type="ARBA" id="ARBA00022722"/>
    </source>
</evidence>
<dbReference type="Pfam" id="PF01223">
    <property type="entry name" value="Endonuclease_NS"/>
    <property type="match status" value="1"/>
</dbReference>
<keyword evidence="4 14" id="KW-0540">Nuclease</keyword>
<dbReference type="GO" id="GO:0006309">
    <property type="term" value="P:apoptotic DNA fragmentation"/>
    <property type="evidence" value="ECO:0007669"/>
    <property type="project" value="TreeGrafter"/>
</dbReference>
<evidence type="ECO:0000256" key="2">
    <source>
        <dbReference type="ARBA" id="ARBA00004173"/>
    </source>
</evidence>
<dbReference type="InterPro" id="IPR020821">
    <property type="entry name" value="ENPP1-3/EXOG-like_nuc-like"/>
</dbReference>
<keyword evidence="10" id="KW-0496">Mitochondrion</keyword>
<dbReference type="Gene3D" id="3.40.570.10">
    <property type="entry name" value="Extracellular Endonuclease, subunit A"/>
    <property type="match status" value="1"/>
</dbReference>
<evidence type="ECO:0000259" key="15">
    <source>
        <dbReference type="SMART" id="SM00477"/>
    </source>
</evidence>
<dbReference type="SUPFAM" id="SSF54060">
    <property type="entry name" value="His-Me finger endonucleases"/>
    <property type="match status" value="1"/>
</dbReference>
<evidence type="ECO:0000256" key="5">
    <source>
        <dbReference type="ARBA" id="ARBA00022723"/>
    </source>
</evidence>
<dbReference type="PANTHER" id="PTHR13966:SF5">
    <property type="entry name" value="ENDONUCLEASE G, MITOCHONDRIAL"/>
    <property type="match status" value="1"/>
</dbReference>
<evidence type="ECO:0000256" key="3">
    <source>
        <dbReference type="ARBA" id="ARBA00010052"/>
    </source>
</evidence>
<keyword evidence="9" id="KW-0809">Transit peptide</keyword>
<evidence type="ECO:0000313" key="18">
    <source>
        <dbReference type="Proteomes" id="UP001497497"/>
    </source>
</evidence>
<proteinExistence type="inferred from homology"/>
<evidence type="ECO:0000313" key="17">
    <source>
        <dbReference type="EMBL" id="CAL1536559.1"/>
    </source>
</evidence>
<keyword evidence="18" id="KW-1185">Reference proteome</keyword>
<dbReference type="EMBL" id="CAXITT010000233">
    <property type="protein sequence ID" value="CAL1536559.1"/>
    <property type="molecule type" value="Genomic_DNA"/>
</dbReference>
<keyword evidence="6 14" id="KW-0255">Endonuclease</keyword>
<dbReference type="InterPro" id="IPR040255">
    <property type="entry name" value="Non-specific_endonuclease"/>
</dbReference>
<protein>
    <recommendedName>
        <fullName evidence="14">Endonuclease</fullName>
        <ecNumber evidence="14">3.1.30.-</ecNumber>
    </recommendedName>
</protein>
<evidence type="ECO:0000256" key="8">
    <source>
        <dbReference type="ARBA" id="ARBA00022842"/>
    </source>
</evidence>
<keyword evidence="11" id="KW-1015">Disulfide bond</keyword>
<evidence type="ECO:0000256" key="1">
    <source>
        <dbReference type="ARBA" id="ARBA00001946"/>
    </source>
</evidence>
<dbReference type="GO" id="GO:0005743">
    <property type="term" value="C:mitochondrial inner membrane"/>
    <property type="evidence" value="ECO:0007669"/>
    <property type="project" value="TreeGrafter"/>
</dbReference>
<feature type="domain" description="DNA/RNA non-specific endonuclease/pyrophosphatase/phosphodiesterase" evidence="16">
    <location>
        <begin position="144"/>
        <end position="354"/>
    </location>
</feature>
<dbReference type="InterPro" id="IPR044925">
    <property type="entry name" value="His-Me_finger_sf"/>
</dbReference>
<comment type="similarity">
    <text evidence="3 14">Belongs to the DNA/RNA non-specific endonuclease family.</text>
</comment>
<dbReference type="EC" id="3.1.30.-" evidence="14"/>
<dbReference type="GO" id="GO:0005634">
    <property type="term" value="C:nucleus"/>
    <property type="evidence" value="ECO:0007669"/>
    <property type="project" value="TreeGrafter"/>
</dbReference>
<dbReference type="GO" id="GO:0004521">
    <property type="term" value="F:RNA endonuclease activity"/>
    <property type="evidence" value="ECO:0007669"/>
    <property type="project" value="TreeGrafter"/>
</dbReference>
<dbReference type="InterPro" id="IPR001604">
    <property type="entry name" value="Endo_G_ENPP1-like_dom"/>
</dbReference>
<dbReference type="InterPro" id="IPR018524">
    <property type="entry name" value="DNA/RNA_endonuclease_AS"/>
</dbReference>
<feature type="domain" description="ENPP1-3/EXOG-like endonuclease/phosphodiesterase" evidence="15">
    <location>
        <begin position="145"/>
        <end position="354"/>
    </location>
</feature>
<evidence type="ECO:0000256" key="7">
    <source>
        <dbReference type="ARBA" id="ARBA00022801"/>
    </source>
</evidence>
<dbReference type="PROSITE" id="PS01070">
    <property type="entry name" value="NUCLEASE_NON_SPEC"/>
    <property type="match status" value="1"/>
</dbReference>
<keyword evidence="5 13" id="KW-0479">Metal-binding</keyword>
<evidence type="ECO:0000256" key="12">
    <source>
        <dbReference type="PIRSR" id="PIRSR640255-1"/>
    </source>
</evidence>
<feature type="binding site" evidence="13">
    <location>
        <position position="242"/>
    </location>
    <ligand>
        <name>Mg(2+)</name>
        <dbReference type="ChEBI" id="CHEBI:18420"/>
        <note>catalytic</note>
    </ligand>
</feature>
<dbReference type="AlphaFoldDB" id="A0AAV2HRJ7"/>
<evidence type="ECO:0000256" key="6">
    <source>
        <dbReference type="ARBA" id="ARBA00022759"/>
    </source>
</evidence>
<evidence type="ECO:0000256" key="13">
    <source>
        <dbReference type="PIRSR" id="PIRSR640255-2"/>
    </source>
</evidence>
<dbReference type="SMART" id="SM00477">
    <property type="entry name" value="NUC"/>
    <property type="match status" value="1"/>
</dbReference>
<keyword evidence="8" id="KW-0460">Magnesium</keyword>
<evidence type="ECO:0000256" key="14">
    <source>
        <dbReference type="RuleBase" id="RU366055"/>
    </source>
</evidence>
<dbReference type="FunFam" id="3.40.570.10:FF:000002">
    <property type="entry name" value="Endonuclease G, mitochondrial"/>
    <property type="match status" value="1"/>
</dbReference>
<evidence type="ECO:0000259" key="16">
    <source>
        <dbReference type="SMART" id="SM00892"/>
    </source>
</evidence>
<accession>A0AAV2HRJ7</accession>
<reference evidence="17 18" key="1">
    <citation type="submission" date="2024-04" db="EMBL/GenBank/DDBJ databases">
        <authorList>
            <consortium name="Genoscope - CEA"/>
            <person name="William W."/>
        </authorList>
    </citation>
    <scope>NUCLEOTIDE SEQUENCE [LARGE SCALE GENOMIC DNA]</scope>
</reference>
<comment type="caution">
    <text evidence="17">The sequence shown here is derived from an EMBL/GenBank/DDBJ whole genome shotgun (WGS) entry which is preliminary data.</text>
</comment>
<feature type="active site" description="Proton acceptor" evidence="12">
    <location>
        <position position="210"/>
    </location>
</feature>
<evidence type="ECO:0000256" key="9">
    <source>
        <dbReference type="ARBA" id="ARBA00022946"/>
    </source>
</evidence>
<evidence type="ECO:0000256" key="11">
    <source>
        <dbReference type="ARBA" id="ARBA00023157"/>
    </source>
</evidence>
<dbReference type="CDD" id="cd00091">
    <property type="entry name" value="NUC"/>
    <property type="match status" value="1"/>
</dbReference>
<sequence length="365" mass="40931">MPFITKMHKTVAIVTCSAGIGYFLGKKSQFASESFIKNTTTVLVPLSPVPSLESGHSQSVAVGRCVQDPDSEWLSSIKRKILLFTRNNSNIYAKSVPSSQNDALVVRDEGALQPSYDKAKSNNVSSPVGQIVKHGFPSTDNLRSYEDFIISYDRRTRTANWVLEHLTPEKVTRVEGIERSKMKFVEDQSVHMFHRATNKDYQGSGYDRGHLAAAANHRHSVTAMSQTFLLSNVAPQVGAGFNRDAWNNLEKYVRALARRSKNVYVCTGPLYLPRKEPDGKLYVKYEVIGENHVAVPTHFFKVVVVENQDNQLELQSYVMPNQPLPDVKLHHYLMPLEMIERAAGLNFFQNIPKSAFKKINAVSGS</sequence>
<name>A0AAV2HRJ7_LYMST</name>
<comment type="subcellular location">
    <subcellularLocation>
        <location evidence="2">Mitochondrion</location>
    </subcellularLocation>
</comment>
<evidence type="ECO:0000256" key="10">
    <source>
        <dbReference type="ARBA" id="ARBA00023128"/>
    </source>
</evidence>
<organism evidence="17 18">
    <name type="scientific">Lymnaea stagnalis</name>
    <name type="common">Great pond snail</name>
    <name type="synonym">Helix stagnalis</name>
    <dbReference type="NCBI Taxonomy" id="6523"/>
    <lineage>
        <taxon>Eukaryota</taxon>
        <taxon>Metazoa</taxon>
        <taxon>Spiralia</taxon>
        <taxon>Lophotrochozoa</taxon>
        <taxon>Mollusca</taxon>
        <taxon>Gastropoda</taxon>
        <taxon>Heterobranchia</taxon>
        <taxon>Euthyneura</taxon>
        <taxon>Panpulmonata</taxon>
        <taxon>Hygrophila</taxon>
        <taxon>Lymnaeoidea</taxon>
        <taxon>Lymnaeidae</taxon>
        <taxon>Lymnaea</taxon>
    </lineage>
</organism>
<gene>
    <name evidence="17" type="ORF">GSLYS_00010472001</name>
</gene>
<dbReference type="GO" id="GO:0046872">
    <property type="term" value="F:metal ion binding"/>
    <property type="evidence" value="ECO:0007669"/>
    <property type="project" value="UniProtKB-KW"/>
</dbReference>
<comment type="cofactor">
    <cofactor evidence="1 14">
        <name>Mg(2+)</name>
        <dbReference type="ChEBI" id="CHEBI:18420"/>
    </cofactor>
</comment>
<keyword evidence="7 14" id="KW-0378">Hydrolase</keyword>